<evidence type="ECO:0000256" key="1">
    <source>
        <dbReference type="SAM" id="MobiDB-lite"/>
    </source>
</evidence>
<dbReference type="Proteomes" id="UP000603352">
    <property type="component" value="Unassembled WGS sequence"/>
</dbReference>
<dbReference type="RefSeq" id="WP_188574397.1">
    <property type="nucleotide sequence ID" value="NZ_BMDZ01000002.1"/>
</dbReference>
<accession>A0ABQ1I960</accession>
<reference evidence="3" key="1">
    <citation type="journal article" date="2019" name="Int. J. Syst. Evol. Microbiol.">
        <title>The Global Catalogue of Microorganisms (GCM) 10K type strain sequencing project: providing services to taxonomists for standard genome sequencing and annotation.</title>
        <authorList>
            <consortium name="The Broad Institute Genomics Platform"/>
            <consortium name="The Broad Institute Genome Sequencing Center for Infectious Disease"/>
            <person name="Wu L."/>
            <person name="Ma J."/>
        </authorList>
    </citation>
    <scope>NUCLEOTIDE SEQUENCE [LARGE SCALE GENOMIC DNA]</scope>
    <source>
        <strain evidence="3">CGMCC 1.10188</strain>
    </source>
</reference>
<evidence type="ECO:0000313" key="3">
    <source>
        <dbReference type="Proteomes" id="UP000603352"/>
    </source>
</evidence>
<proteinExistence type="predicted"/>
<dbReference type="EMBL" id="BMDZ01000002">
    <property type="protein sequence ID" value="GGB26206.1"/>
    <property type="molecule type" value="Genomic_DNA"/>
</dbReference>
<sequence>MTIATSPPARPPAHSTHGAPRPALAAAPVVEWFPLGWMRGAGFGFHRLTAACLPDDVLSVIDDDTVPAAERQTVFAGAAASGRRRLVAGLTDPLAAEALFLSNRDAPARIAELAAENLDQPRKRARQKLRLAWSYLQRFAAKNDTASFFGPVAWGVLDPDAPQALALTGAPDRLIGARHTVIEHWVAEALAQTVAADPALESHLPLALNPGCTVLAGNRLHLPVDRQVALPPLHAAILSAVAAGGDTGLHPHDIRDRLRSQGHDPGRVTAAMAVLAAKRVLLPAIRPAPGGPAPLAHLDGCLAAIGTPAAAGWRARIGDLAAARDDFAAGDLPARMMALDRMHALLADAGADRARQRGQMYVGRQPVYEDCARGAGVVLGGPLIAAATADLAPVLALYRAVATAAAALIAARQSQVFDRLSAEDGNPDTDGIDLVRFLATAPAPGLADEVVTVLEPALRAAWDALAGERMTDPASQDEIRLQPDDPDRIATAVSMAIAGLLPADLPVPATLGLDIASPDLMIAAASIAAINRGDYRLVIGEVHPAVLTAAQPVAMPFCPDPSRVVRTAANWAMATARADTTARLGLADDGQHYQRSHIDWPNDPVFVDIALPGDLASGMRKRVRSADCRVVRDADGRLVVRAGCGLVDDLGTVTQTALHRAMFALAAAVIGRHLRPRLVLGRLIVKRRSWRVAIGDPRPGGKPAEDAAAFRAMRAWARDLGLPPAIFAKAPGEPKPVCILLDAPQGAEMLARLLERPEPIDLSEMRPAPDELWLDAGHEGAVTAEFRLSTRITAHADACPSTLVAGVHP</sequence>
<evidence type="ECO:0000313" key="2">
    <source>
        <dbReference type="EMBL" id="GGB26206.1"/>
    </source>
</evidence>
<comment type="caution">
    <text evidence="2">The sequence shown here is derived from an EMBL/GenBank/DDBJ whole genome shotgun (WGS) entry which is preliminary data.</text>
</comment>
<name>A0ABQ1I960_9PROT</name>
<feature type="region of interest" description="Disordered" evidence="1">
    <location>
        <begin position="1"/>
        <end position="20"/>
    </location>
</feature>
<gene>
    <name evidence="2" type="ORF">GCM10011505_04310</name>
</gene>
<organism evidence="2 3">
    <name type="scientific">Tistrella bauzanensis</name>
    <dbReference type="NCBI Taxonomy" id="657419"/>
    <lineage>
        <taxon>Bacteria</taxon>
        <taxon>Pseudomonadati</taxon>
        <taxon>Pseudomonadota</taxon>
        <taxon>Alphaproteobacteria</taxon>
        <taxon>Geminicoccales</taxon>
        <taxon>Geminicoccaceae</taxon>
        <taxon>Tistrella</taxon>
    </lineage>
</organism>
<protein>
    <submittedName>
        <fullName evidence="2">Lantibiotic dehydratase</fullName>
    </submittedName>
</protein>
<keyword evidence="3" id="KW-1185">Reference proteome</keyword>